<comment type="caution">
    <text evidence="2">The sequence shown here is derived from an EMBL/GenBank/DDBJ whole genome shotgun (WGS) entry which is preliminary data.</text>
</comment>
<dbReference type="Proteomes" id="UP001430796">
    <property type="component" value="Unassembled WGS sequence"/>
</dbReference>
<dbReference type="RefSeq" id="WP_237056074.1">
    <property type="nucleotide sequence ID" value="NZ_JAKJPO010000012.1"/>
</dbReference>
<organism evidence="2 3">
    <name type="scientific">Marilutibacter chinensis</name>
    <dbReference type="NCBI Taxonomy" id="2912247"/>
    <lineage>
        <taxon>Bacteria</taxon>
        <taxon>Pseudomonadati</taxon>
        <taxon>Pseudomonadota</taxon>
        <taxon>Gammaproteobacteria</taxon>
        <taxon>Lysobacterales</taxon>
        <taxon>Lysobacteraceae</taxon>
        <taxon>Marilutibacter</taxon>
    </lineage>
</organism>
<evidence type="ECO:0000313" key="2">
    <source>
        <dbReference type="EMBL" id="MCF7223186.1"/>
    </source>
</evidence>
<dbReference type="InterPro" id="IPR007298">
    <property type="entry name" value="Cu-R_lipoprotein_NlpE"/>
</dbReference>
<protein>
    <submittedName>
        <fullName evidence="2">Copper resistance protein NlpE</fullName>
    </submittedName>
</protein>
<accession>A0ABS9HWA0</accession>
<name>A0ABS9HWA0_9GAMM</name>
<keyword evidence="1" id="KW-0732">Signal</keyword>
<gene>
    <name evidence="2" type="ORF">L3V18_15525</name>
</gene>
<keyword evidence="3" id="KW-1185">Reference proteome</keyword>
<dbReference type="EMBL" id="JAKJPO010000012">
    <property type="protein sequence ID" value="MCF7223186.1"/>
    <property type="molecule type" value="Genomic_DNA"/>
</dbReference>
<evidence type="ECO:0000313" key="3">
    <source>
        <dbReference type="Proteomes" id="UP001430796"/>
    </source>
</evidence>
<reference evidence="3" key="1">
    <citation type="submission" date="2022-01" db="EMBL/GenBank/DDBJ databases">
        <title>Lysobacter chinensis sp. nov., a bacterium isolated from cow dung compost.</title>
        <authorList>
            <person name="Zhou L.Y."/>
        </authorList>
    </citation>
    <scope>NUCLEOTIDE SEQUENCE [LARGE SCALE GENOMIC DNA]</scope>
    <source>
        <strain evidence="3">TLK-CK17</strain>
    </source>
</reference>
<proteinExistence type="predicted"/>
<dbReference type="Gene3D" id="2.40.128.640">
    <property type="match status" value="1"/>
</dbReference>
<reference evidence="2 3" key="2">
    <citation type="submission" date="2022-01" db="EMBL/GenBank/DDBJ databases">
        <title>Lysobacter chinensis sp. nov., a bacterium isolated from cow dung compost.</title>
        <authorList>
            <person name="Liu Y."/>
        </authorList>
    </citation>
    <scope>NUCLEOTIDE SEQUENCE [LARGE SCALE GENOMIC DNA]</scope>
    <source>
        <strain evidence="2 3">TLK-CK17</strain>
    </source>
</reference>
<feature type="signal peptide" evidence="1">
    <location>
        <begin position="1"/>
        <end position="19"/>
    </location>
</feature>
<dbReference type="PROSITE" id="PS51257">
    <property type="entry name" value="PROKAR_LIPOPROTEIN"/>
    <property type="match status" value="1"/>
</dbReference>
<dbReference type="Pfam" id="PF04170">
    <property type="entry name" value="NlpE"/>
    <property type="match status" value="1"/>
</dbReference>
<evidence type="ECO:0000256" key="1">
    <source>
        <dbReference type="SAM" id="SignalP"/>
    </source>
</evidence>
<feature type="chain" id="PRO_5046035694" evidence="1">
    <location>
        <begin position="20"/>
        <end position="172"/>
    </location>
</feature>
<sequence length="172" mass="18118">MRRFSLVLIGTTAATLLLAACQKQPEPATDAATAPAPAATAEPAPAADTATIAAIDTKALPGEFSGTLPCASCPGIDTRLQLAPDGTFKLDERYQDQADGDFSLSGTWTVEGEPAEGERLRLDPDSKSDDDRVYRLVSVDELRLLDTEGKDIESALDYGLRRAPAADAPVAE</sequence>